<feature type="transmembrane region" description="Helical" evidence="1">
    <location>
        <begin position="143"/>
        <end position="163"/>
    </location>
</feature>
<evidence type="ECO:0000313" key="4">
    <source>
        <dbReference type="Proteomes" id="UP000191946"/>
    </source>
</evidence>
<evidence type="ECO:0000313" key="3">
    <source>
        <dbReference type="EMBL" id="OQK02162.1"/>
    </source>
</evidence>
<feature type="transmembrane region" description="Helical" evidence="1">
    <location>
        <begin position="80"/>
        <end position="99"/>
    </location>
</feature>
<reference evidence="3 4" key="1">
    <citation type="submission" date="2015-08" db="EMBL/GenBank/DDBJ databases">
        <title>Draft Genome Sequences of Vibrio parahaemolyticus Strains.</title>
        <authorList>
            <person name="Gonzalez-Escalona N."/>
            <person name="DePaola A."/>
        </authorList>
    </citation>
    <scope>NUCLEOTIDE SEQUENCE [LARGE SCALE GENOMIC DNA]</scope>
    <source>
        <strain evidence="3 4">CFSAN001621</strain>
    </source>
</reference>
<dbReference type="EMBL" id="CP023248">
    <property type="protein sequence ID" value="ASZ51809.1"/>
    <property type="molecule type" value="Genomic_DNA"/>
</dbReference>
<accession>A0A249W5E3</accession>
<feature type="transmembrane region" description="Helical" evidence="1">
    <location>
        <begin position="111"/>
        <end position="131"/>
    </location>
</feature>
<organism evidence="2">
    <name type="scientific">Vibrio parahaemolyticus</name>
    <dbReference type="NCBI Taxonomy" id="670"/>
    <lineage>
        <taxon>Bacteria</taxon>
        <taxon>Pseudomonadati</taxon>
        <taxon>Pseudomonadota</taxon>
        <taxon>Gammaproteobacteria</taxon>
        <taxon>Vibrionales</taxon>
        <taxon>Vibrionaceae</taxon>
        <taxon>Vibrio</taxon>
    </lineage>
</organism>
<reference evidence="2" key="2">
    <citation type="submission" date="2017-09" db="EMBL/GenBank/DDBJ databases">
        <authorList>
            <person name="Ehlers B."/>
            <person name="Leendertz F.H."/>
        </authorList>
    </citation>
    <scope>NUCLEOTIDE SEQUENCE</scope>
    <source>
        <strain evidence="2">MAVP-26</strain>
    </source>
</reference>
<sequence>MNNKEDSWLKLSLFGEIKVTLGVLILCLIVNISSADYGGALFNEIWFDVTPYFFGFIALFSVVAHKNGWKLFEYSKDLSLYLYSSLVGAMIGSVMLVVFQFTKSPIDYNFISFKISLFFQGLLYVVLIVLINCCIGKLIRDGVNFLSFLLILISVVFLGYILIFNRVDNEYCIAMYRDAHMICDFEERYSIVYSIYDCIRTLVDTNT</sequence>
<keyword evidence="1" id="KW-1133">Transmembrane helix</keyword>
<gene>
    <name evidence="3" type="ORF">AKG60_05580</name>
    <name evidence="2" type="ORF">YA91_15200</name>
</gene>
<evidence type="ECO:0000313" key="2">
    <source>
        <dbReference type="EMBL" id="ASZ51809.1"/>
    </source>
</evidence>
<dbReference type="Proteomes" id="UP000191946">
    <property type="component" value="Unassembled WGS sequence"/>
</dbReference>
<feature type="transmembrane region" description="Helical" evidence="1">
    <location>
        <begin position="45"/>
        <end position="64"/>
    </location>
</feature>
<proteinExistence type="predicted"/>
<keyword evidence="1" id="KW-0812">Transmembrane</keyword>
<name>A0A249W5E3_VIBPH</name>
<dbReference type="RefSeq" id="WP_005494825.1">
    <property type="nucleotide sequence ID" value="NZ_CP023248.2"/>
</dbReference>
<protein>
    <submittedName>
        <fullName evidence="2">Uncharacterized protein</fullName>
    </submittedName>
</protein>
<dbReference type="EMBL" id="LHQV01000007">
    <property type="protein sequence ID" value="OQK02162.1"/>
    <property type="molecule type" value="Genomic_DNA"/>
</dbReference>
<keyword evidence="4" id="KW-1185">Reference proteome</keyword>
<dbReference type="AlphaFoldDB" id="A0A249W5E3"/>
<evidence type="ECO:0000256" key="1">
    <source>
        <dbReference type="SAM" id="Phobius"/>
    </source>
</evidence>
<keyword evidence="1" id="KW-0472">Membrane</keyword>